<gene>
    <name evidence="6" type="ORF">SAMN04489812_4706</name>
</gene>
<dbReference type="PANTHER" id="PTHR30055">
    <property type="entry name" value="HTH-TYPE TRANSCRIPTIONAL REGULATOR RUTR"/>
    <property type="match status" value="1"/>
</dbReference>
<dbReference type="PRINTS" id="PR00455">
    <property type="entry name" value="HTHTETR"/>
</dbReference>
<protein>
    <submittedName>
        <fullName evidence="6">DNA-binding transcriptional regulator, AcrR family</fullName>
    </submittedName>
</protein>
<evidence type="ECO:0000259" key="5">
    <source>
        <dbReference type="PROSITE" id="PS50977"/>
    </source>
</evidence>
<dbReference type="Proteomes" id="UP000199103">
    <property type="component" value="Chromosome I"/>
</dbReference>
<dbReference type="Gene3D" id="1.10.357.10">
    <property type="entry name" value="Tetracycline Repressor, domain 2"/>
    <property type="match status" value="1"/>
</dbReference>
<dbReference type="Pfam" id="PF00440">
    <property type="entry name" value="TetR_N"/>
    <property type="match status" value="1"/>
</dbReference>
<evidence type="ECO:0000256" key="1">
    <source>
        <dbReference type="ARBA" id="ARBA00023015"/>
    </source>
</evidence>
<dbReference type="EMBL" id="LT629772">
    <property type="protein sequence ID" value="SDT23342.1"/>
    <property type="molecule type" value="Genomic_DNA"/>
</dbReference>
<dbReference type="InterPro" id="IPR011075">
    <property type="entry name" value="TetR_C"/>
</dbReference>
<proteinExistence type="predicted"/>
<accession>A0A1H1YPU3</accession>
<name>A0A1H1YPU3_9ACTN</name>
<keyword evidence="7" id="KW-1185">Reference proteome</keyword>
<evidence type="ECO:0000313" key="7">
    <source>
        <dbReference type="Proteomes" id="UP000199103"/>
    </source>
</evidence>
<dbReference type="InterPro" id="IPR036271">
    <property type="entry name" value="Tet_transcr_reg_TetR-rel_C_sf"/>
</dbReference>
<evidence type="ECO:0000256" key="2">
    <source>
        <dbReference type="ARBA" id="ARBA00023125"/>
    </source>
</evidence>
<dbReference type="InterPro" id="IPR050109">
    <property type="entry name" value="HTH-type_TetR-like_transc_reg"/>
</dbReference>
<dbReference type="RefSeq" id="WP_172836207.1">
    <property type="nucleotide sequence ID" value="NZ_LT629772.1"/>
</dbReference>
<dbReference type="SUPFAM" id="SSF48498">
    <property type="entry name" value="Tetracyclin repressor-like, C-terminal domain"/>
    <property type="match status" value="1"/>
</dbReference>
<dbReference type="SUPFAM" id="SSF46689">
    <property type="entry name" value="Homeodomain-like"/>
    <property type="match status" value="1"/>
</dbReference>
<dbReference type="AlphaFoldDB" id="A0A1H1YPU3"/>
<dbReference type="PROSITE" id="PS50977">
    <property type="entry name" value="HTH_TETR_2"/>
    <property type="match status" value="1"/>
</dbReference>
<evidence type="ECO:0000256" key="4">
    <source>
        <dbReference type="PROSITE-ProRule" id="PRU00335"/>
    </source>
</evidence>
<dbReference type="InterPro" id="IPR001647">
    <property type="entry name" value="HTH_TetR"/>
</dbReference>
<keyword evidence="1" id="KW-0805">Transcription regulation</keyword>
<dbReference type="InterPro" id="IPR009057">
    <property type="entry name" value="Homeodomain-like_sf"/>
</dbReference>
<dbReference type="Pfam" id="PF16859">
    <property type="entry name" value="TetR_C_11"/>
    <property type="match status" value="1"/>
</dbReference>
<dbReference type="STRING" id="630515.SAMN04489812_4706"/>
<sequence>MPAESVPAARGPGRPRSSRTRTAILAAAVDLVTEGGLAALSMSSIAARAGVSRVTLYKWWSSPGAIVLDGLLDRSHSSIEHDPSASARDAIAAQMQALITLFTDDGPTAAAIRAVTARAESDAQLARDLREHWHRPRREVAADILRRGIRSGEVRPEIDVEATIDLLFAPIYHRLLVDHAPLGPELVDQLLALFNGFAEPAPRLTST</sequence>
<dbReference type="PANTHER" id="PTHR30055:SF148">
    <property type="entry name" value="TETR-FAMILY TRANSCRIPTIONAL REGULATOR"/>
    <property type="match status" value="1"/>
</dbReference>
<evidence type="ECO:0000313" key="6">
    <source>
        <dbReference type="EMBL" id="SDT23342.1"/>
    </source>
</evidence>
<evidence type="ECO:0000256" key="3">
    <source>
        <dbReference type="ARBA" id="ARBA00023163"/>
    </source>
</evidence>
<organism evidence="6 7">
    <name type="scientific">Microlunatus soli</name>
    <dbReference type="NCBI Taxonomy" id="630515"/>
    <lineage>
        <taxon>Bacteria</taxon>
        <taxon>Bacillati</taxon>
        <taxon>Actinomycetota</taxon>
        <taxon>Actinomycetes</taxon>
        <taxon>Propionibacteriales</taxon>
        <taxon>Propionibacteriaceae</taxon>
        <taxon>Microlunatus</taxon>
    </lineage>
</organism>
<dbReference type="GO" id="GO:0003700">
    <property type="term" value="F:DNA-binding transcription factor activity"/>
    <property type="evidence" value="ECO:0007669"/>
    <property type="project" value="TreeGrafter"/>
</dbReference>
<feature type="domain" description="HTH tetR-type" evidence="5">
    <location>
        <begin position="18"/>
        <end position="78"/>
    </location>
</feature>
<keyword evidence="2 4" id="KW-0238">DNA-binding</keyword>
<feature type="DNA-binding region" description="H-T-H motif" evidence="4">
    <location>
        <begin position="41"/>
        <end position="60"/>
    </location>
</feature>
<reference evidence="6 7" key="1">
    <citation type="submission" date="2016-10" db="EMBL/GenBank/DDBJ databases">
        <authorList>
            <person name="de Groot N.N."/>
        </authorList>
    </citation>
    <scope>NUCLEOTIDE SEQUENCE [LARGE SCALE GENOMIC DNA]</scope>
    <source>
        <strain evidence="6 7">DSM 21800</strain>
    </source>
</reference>
<keyword evidence="3" id="KW-0804">Transcription</keyword>
<dbReference type="GO" id="GO:0000976">
    <property type="term" value="F:transcription cis-regulatory region binding"/>
    <property type="evidence" value="ECO:0007669"/>
    <property type="project" value="TreeGrafter"/>
</dbReference>
<dbReference type="Gene3D" id="1.10.10.60">
    <property type="entry name" value="Homeodomain-like"/>
    <property type="match status" value="1"/>
</dbReference>